<dbReference type="Gene3D" id="3.10.129.10">
    <property type="entry name" value="Hotdog Thioesterase"/>
    <property type="match status" value="1"/>
</dbReference>
<keyword evidence="2" id="KW-1185">Reference proteome</keyword>
<dbReference type="InterPro" id="IPR016776">
    <property type="entry name" value="ApeP-like_dehydratase"/>
</dbReference>
<dbReference type="RefSeq" id="WP_246909848.1">
    <property type="nucleotide sequence ID" value="NZ_JALJRB010000015.1"/>
</dbReference>
<evidence type="ECO:0000313" key="2">
    <source>
        <dbReference type="Proteomes" id="UP001165427"/>
    </source>
</evidence>
<accession>A0AA41UJ80</accession>
<sequence length="141" mass="15314">MPTSPLTLEMVLPHRKPMLLIGEVLCFDEQGAVTRSTADAQWPLGTSEGISGLILIELVAQTAGVNNGLALRKRNGGGHQRGWIVGVKRARLMIDRIAPGTQIVVATQNGFAYENFREVHGTVRIDNQTAAEITLQLMQAK</sequence>
<name>A0AA41UJ80_9BACT</name>
<protein>
    <submittedName>
        <fullName evidence="1">Uncharacterized protein</fullName>
    </submittedName>
</protein>
<dbReference type="Proteomes" id="UP001165427">
    <property type="component" value="Unassembled WGS sequence"/>
</dbReference>
<dbReference type="AlphaFoldDB" id="A0AA41UJ80"/>
<comment type="caution">
    <text evidence="1">The sequence shown here is derived from an EMBL/GenBank/DDBJ whole genome shotgun (WGS) entry which is preliminary data.</text>
</comment>
<dbReference type="SUPFAM" id="SSF54637">
    <property type="entry name" value="Thioesterase/thiol ester dehydrase-isomerase"/>
    <property type="match status" value="1"/>
</dbReference>
<evidence type="ECO:0000313" key="1">
    <source>
        <dbReference type="EMBL" id="MCJ8501600.1"/>
    </source>
</evidence>
<proteinExistence type="predicted"/>
<organism evidence="1 2">
    <name type="scientific">Desulfatitalea alkaliphila</name>
    <dbReference type="NCBI Taxonomy" id="2929485"/>
    <lineage>
        <taxon>Bacteria</taxon>
        <taxon>Pseudomonadati</taxon>
        <taxon>Thermodesulfobacteriota</taxon>
        <taxon>Desulfobacteria</taxon>
        <taxon>Desulfobacterales</taxon>
        <taxon>Desulfosarcinaceae</taxon>
        <taxon>Desulfatitalea</taxon>
    </lineage>
</organism>
<dbReference type="Pfam" id="PF22817">
    <property type="entry name" value="ApeP-like"/>
    <property type="match status" value="1"/>
</dbReference>
<gene>
    <name evidence="1" type="ORF">MRX98_13540</name>
</gene>
<dbReference type="InterPro" id="IPR029069">
    <property type="entry name" value="HotDog_dom_sf"/>
</dbReference>
<dbReference type="EMBL" id="JALJRB010000015">
    <property type="protein sequence ID" value="MCJ8501600.1"/>
    <property type="molecule type" value="Genomic_DNA"/>
</dbReference>
<reference evidence="1" key="1">
    <citation type="submission" date="2022-04" db="EMBL/GenBank/DDBJ databases">
        <title>Desulfatitalea alkaliphila sp. nov., a novel anaerobic sulfate-reducing bacterium isolated from terrestrial mud volcano, Taman Peninsula, Russia.</title>
        <authorList>
            <person name="Khomyakova M.A."/>
            <person name="Merkel A.Y."/>
            <person name="Slobodkin A.I."/>
        </authorList>
    </citation>
    <scope>NUCLEOTIDE SEQUENCE</scope>
    <source>
        <strain evidence="1">M08but</strain>
    </source>
</reference>